<keyword evidence="2" id="KW-1185">Reference proteome</keyword>
<dbReference type="Pfam" id="PF14273">
    <property type="entry name" value="DUF4360"/>
    <property type="match status" value="1"/>
</dbReference>
<dbReference type="EMBL" id="LCTW02000043">
    <property type="protein sequence ID" value="KXX81073.1"/>
    <property type="molecule type" value="Genomic_DNA"/>
</dbReference>
<dbReference type="OrthoDB" id="4585762at2759"/>
<evidence type="ECO:0000313" key="2">
    <source>
        <dbReference type="Proteomes" id="UP000078237"/>
    </source>
</evidence>
<dbReference type="Proteomes" id="UP000078237">
    <property type="component" value="Unassembled WGS sequence"/>
</dbReference>
<proteinExistence type="predicted"/>
<evidence type="ECO:0008006" key="3">
    <source>
        <dbReference type="Google" id="ProtNLM"/>
    </source>
</evidence>
<gene>
    <name evidence="1" type="ORF">MMYC01_202767</name>
</gene>
<accession>A0A175WBR8</accession>
<dbReference type="InterPro" id="IPR025649">
    <property type="entry name" value="DUF4360"/>
</dbReference>
<evidence type="ECO:0000313" key="1">
    <source>
        <dbReference type="EMBL" id="KXX81073.1"/>
    </source>
</evidence>
<comment type="caution">
    <text evidence="1">The sequence shown here is derived from an EMBL/GenBank/DDBJ whole genome shotgun (WGS) entry which is preliminary data.</text>
</comment>
<sequence length="199" mass="20844">MKPTFLLLPTVALAGPLALDQRQEAAHIVSIMPRGDGCPAGSFSAVINQADNSAKTTFSNFAIRGGQGVPLDNKSLSCDVSISMLFPGACKQAVLKTRTDGYVLVAQGAGATAAVATRFRVSSGGIGDEAPPALIISSEADRDIEVDVNRNYDVDITAARETINFTAHLQILLNSPNATVVSETLLEEIELVLSQDGLC</sequence>
<name>A0A175WBR8_9PEZI</name>
<dbReference type="AlphaFoldDB" id="A0A175WBR8"/>
<dbReference type="VEuPathDB" id="FungiDB:MMYC01_202767"/>
<protein>
    <recommendedName>
        <fullName evidence="3">Secreted protein</fullName>
    </recommendedName>
</protein>
<organism evidence="1 2">
    <name type="scientific">Madurella mycetomatis</name>
    <dbReference type="NCBI Taxonomy" id="100816"/>
    <lineage>
        <taxon>Eukaryota</taxon>
        <taxon>Fungi</taxon>
        <taxon>Dikarya</taxon>
        <taxon>Ascomycota</taxon>
        <taxon>Pezizomycotina</taxon>
        <taxon>Sordariomycetes</taxon>
        <taxon>Sordariomycetidae</taxon>
        <taxon>Sordariales</taxon>
        <taxon>Sordariales incertae sedis</taxon>
        <taxon>Madurella</taxon>
    </lineage>
</organism>
<reference evidence="1 2" key="1">
    <citation type="journal article" date="2016" name="Genome Announc.">
        <title>Genome Sequence of Madurella mycetomatis mm55, Isolated from a Human Mycetoma Case in Sudan.</title>
        <authorList>
            <person name="Smit S."/>
            <person name="Derks M.F."/>
            <person name="Bervoets S."/>
            <person name="Fahal A."/>
            <person name="van Leeuwen W."/>
            <person name="van Belkum A."/>
            <person name="van de Sande W.W."/>
        </authorList>
    </citation>
    <scope>NUCLEOTIDE SEQUENCE [LARGE SCALE GENOMIC DNA]</scope>
    <source>
        <strain evidence="2">mm55</strain>
    </source>
</reference>